<dbReference type="CDD" id="cd06170">
    <property type="entry name" value="LuxR_C_like"/>
    <property type="match status" value="1"/>
</dbReference>
<dbReference type="InterPro" id="IPR016032">
    <property type="entry name" value="Sig_transdc_resp-reg_C-effctor"/>
</dbReference>
<comment type="caution">
    <text evidence="6">The sequence shown here is derived from an EMBL/GenBank/DDBJ whole genome shotgun (WGS) entry which is preliminary data.</text>
</comment>
<dbReference type="AlphaFoldDB" id="A0A5J4PIQ8"/>
<dbReference type="PANTHER" id="PTHR44688:SF16">
    <property type="entry name" value="DNA-BINDING TRANSCRIPTIONAL ACTIVATOR DEVR_DOSR"/>
    <property type="match status" value="1"/>
</dbReference>
<sequence length="184" mass="20201">MEIAIITPDTLSAIGLRGLLVNINPEAVVRTFPSFGALADDTPDIYTWYFVSSQIYVLYNTFFLPRKAKTVLLMHGVGGTAIPPGNHILDIFLPEQKMKSELAKFLSSGKPLSLPEGEGRDLSAREIEVLILIGKGLLNKEIADKLNISLTTVITHRKNIIEKLGIKSVSGLTMYAVMNGYIEI</sequence>
<dbReference type="PROSITE" id="PS50043">
    <property type="entry name" value="HTH_LUXR_2"/>
    <property type="match status" value="1"/>
</dbReference>
<dbReference type="InterPro" id="IPR000792">
    <property type="entry name" value="Tscrpt_reg_LuxR_C"/>
</dbReference>
<dbReference type="PROSITE" id="PS00622">
    <property type="entry name" value="HTH_LUXR_1"/>
    <property type="match status" value="1"/>
</dbReference>
<proteinExistence type="predicted"/>
<evidence type="ECO:0000256" key="4">
    <source>
        <dbReference type="SAM" id="Phobius"/>
    </source>
</evidence>
<evidence type="ECO:0000256" key="3">
    <source>
        <dbReference type="ARBA" id="ARBA00023163"/>
    </source>
</evidence>
<keyword evidence="2" id="KW-0238">DNA-binding</keyword>
<evidence type="ECO:0000256" key="1">
    <source>
        <dbReference type="ARBA" id="ARBA00023015"/>
    </source>
</evidence>
<evidence type="ECO:0000313" key="6">
    <source>
        <dbReference type="EMBL" id="KAA6308651.1"/>
    </source>
</evidence>
<keyword evidence="4" id="KW-0472">Membrane</keyword>
<dbReference type="SUPFAM" id="SSF46894">
    <property type="entry name" value="C-terminal effector domain of the bipartite response regulators"/>
    <property type="match status" value="1"/>
</dbReference>
<reference evidence="6" key="1">
    <citation type="submission" date="2019-03" db="EMBL/GenBank/DDBJ databases">
        <title>Single cell metagenomics reveals metabolic interactions within the superorganism composed of flagellate Streblomastix strix and complex community of Bacteroidetes bacteria on its surface.</title>
        <authorList>
            <person name="Treitli S.C."/>
            <person name="Kolisko M."/>
            <person name="Husnik F."/>
            <person name="Keeling P."/>
            <person name="Hampl V."/>
        </authorList>
    </citation>
    <scope>NUCLEOTIDE SEQUENCE</scope>
    <source>
        <strain evidence="6">STM</strain>
    </source>
</reference>
<dbReference type="SMART" id="SM00421">
    <property type="entry name" value="HTH_LUXR"/>
    <property type="match status" value="1"/>
</dbReference>
<evidence type="ECO:0000259" key="5">
    <source>
        <dbReference type="PROSITE" id="PS50043"/>
    </source>
</evidence>
<keyword evidence="3" id="KW-0804">Transcription</keyword>
<dbReference type="PANTHER" id="PTHR44688">
    <property type="entry name" value="DNA-BINDING TRANSCRIPTIONAL ACTIVATOR DEVR_DOSR"/>
    <property type="match status" value="1"/>
</dbReference>
<dbReference type="GO" id="GO:0003677">
    <property type="term" value="F:DNA binding"/>
    <property type="evidence" value="ECO:0007669"/>
    <property type="project" value="UniProtKB-KW"/>
</dbReference>
<dbReference type="InterPro" id="IPR036388">
    <property type="entry name" value="WH-like_DNA-bd_sf"/>
</dbReference>
<dbReference type="EMBL" id="SNRY01008378">
    <property type="protein sequence ID" value="KAA6308651.1"/>
    <property type="molecule type" value="Genomic_DNA"/>
</dbReference>
<keyword evidence="1" id="KW-0805">Transcription regulation</keyword>
<dbReference type="PRINTS" id="PR00038">
    <property type="entry name" value="HTHLUXR"/>
</dbReference>
<dbReference type="Gene3D" id="1.10.10.10">
    <property type="entry name" value="Winged helix-like DNA-binding domain superfamily/Winged helix DNA-binding domain"/>
    <property type="match status" value="1"/>
</dbReference>
<evidence type="ECO:0000256" key="2">
    <source>
        <dbReference type="ARBA" id="ARBA00023125"/>
    </source>
</evidence>
<gene>
    <name evidence="6" type="ORF">EZS27_039721</name>
</gene>
<name>A0A5J4PIQ8_9ZZZZ</name>
<protein>
    <submittedName>
        <fullName evidence="6">Oxygen regulatory protein NreC</fullName>
    </submittedName>
</protein>
<keyword evidence="4" id="KW-0812">Transmembrane</keyword>
<feature type="domain" description="HTH luxR-type" evidence="5">
    <location>
        <begin position="115"/>
        <end position="180"/>
    </location>
</feature>
<feature type="transmembrane region" description="Helical" evidence="4">
    <location>
        <begin position="45"/>
        <end position="64"/>
    </location>
</feature>
<keyword evidence="4" id="KW-1133">Transmembrane helix</keyword>
<dbReference type="GO" id="GO:0006355">
    <property type="term" value="P:regulation of DNA-templated transcription"/>
    <property type="evidence" value="ECO:0007669"/>
    <property type="project" value="InterPro"/>
</dbReference>
<organism evidence="6">
    <name type="scientific">termite gut metagenome</name>
    <dbReference type="NCBI Taxonomy" id="433724"/>
    <lineage>
        <taxon>unclassified sequences</taxon>
        <taxon>metagenomes</taxon>
        <taxon>organismal metagenomes</taxon>
    </lineage>
</organism>
<dbReference type="Pfam" id="PF00196">
    <property type="entry name" value="GerE"/>
    <property type="match status" value="1"/>
</dbReference>
<accession>A0A5J4PIQ8</accession>